<evidence type="ECO:0000313" key="1">
    <source>
        <dbReference type="EMBL" id="KAF5957191.1"/>
    </source>
</evidence>
<gene>
    <name evidence="1" type="ORF">HYC85_004416</name>
</gene>
<reference evidence="2" key="1">
    <citation type="journal article" date="2020" name="Nat. Commun.">
        <title>Genome assembly of wild tea tree DASZ reveals pedigree and selection history of tea varieties.</title>
        <authorList>
            <person name="Zhang W."/>
            <person name="Zhang Y."/>
            <person name="Qiu H."/>
            <person name="Guo Y."/>
            <person name="Wan H."/>
            <person name="Zhang X."/>
            <person name="Scossa F."/>
            <person name="Alseekh S."/>
            <person name="Zhang Q."/>
            <person name="Wang P."/>
            <person name="Xu L."/>
            <person name="Schmidt M.H."/>
            <person name="Jia X."/>
            <person name="Li D."/>
            <person name="Zhu A."/>
            <person name="Guo F."/>
            <person name="Chen W."/>
            <person name="Ni D."/>
            <person name="Usadel B."/>
            <person name="Fernie A.R."/>
            <person name="Wen W."/>
        </authorList>
    </citation>
    <scope>NUCLEOTIDE SEQUENCE [LARGE SCALE GENOMIC DNA]</scope>
    <source>
        <strain evidence="2">cv. G240</strain>
    </source>
</reference>
<reference evidence="1 2" key="2">
    <citation type="submission" date="2020-07" db="EMBL/GenBank/DDBJ databases">
        <title>Genome assembly of wild tea tree DASZ reveals pedigree and selection history of tea varieties.</title>
        <authorList>
            <person name="Zhang W."/>
        </authorList>
    </citation>
    <scope>NUCLEOTIDE SEQUENCE [LARGE SCALE GENOMIC DNA]</scope>
    <source>
        <strain evidence="2">cv. G240</strain>
        <tissue evidence="1">Leaf</tissue>
    </source>
</reference>
<protein>
    <submittedName>
        <fullName evidence="1">Uncharacterized protein</fullName>
    </submittedName>
</protein>
<comment type="caution">
    <text evidence="1">The sequence shown here is derived from an EMBL/GenBank/DDBJ whole genome shotgun (WGS) entry which is preliminary data.</text>
</comment>
<evidence type="ECO:0000313" key="2">
    <source>
        <dbReference type="Proteomes" id="UP000593564"/>
    </source>
</evidence>
<keyword evidence="2" id="KW-1185">Reference proteome</keyword>
<name>A0A7J7HY88_CAMSI</name>
<proteinExistence type="predicted"/>
<dbReference type="Proteomes" id="UP000593564">
    <property type="component" value="Unassembled WGS sequence"/>
</dbReference>
<dbReference type="EMBL" id="JACBKZ010000002">
    <property type="protein sequence ID" value="KAF5957191.1"/>
    <property type="molecule type" value="Genomic_DNA"/>
</dbReference>
<dbReference type="AlphaFoldDB" id="A0A7J7HY88"/>
<sequence>MKSGLLEESSSWSRGLEKAREIISSLRSLSNSSQSTEIDTAISTEFVLHECAQLTQLCAFGRNKLLDSEPQESNTIGLVVFRKEHEKSSYALVLVIKGIMQGNSGNDTSMTARKWQEILADENIGSTINYGNI</sequence>
<accession>A0A7J7HY88</accession>
<organism evidence="1 2">
    <name type="scientific">Camellia sinensis</name>
    <name type="common">Tea plant</name>
    <name type="synonym">Thea sinensis</name>
    <dbReference type="NCBI Taxonomy" id="4442"/>
    <lineage>
        <taxon>Eukaryota</taxon>
        <taxon>Viridiplantae</taxon>
        <taxon>Streptophyta</taxon>
        <taxon>Embryophyta</taxon>
        <taxon>Tracheophyta</taxon>
        <taxon>Spermatophyta</taxon>
        <taxon>Magnoliopsida</taxon>
        <taxon>eudicotyledons</taxon>
        <taxon>Gunneridae</taxon>
        <taxon>Pentapetalae</taxon>
        <taxon>asterids</taxon>
        <taxon>Ericales</taxon>
        <taxon>Theaceae</taxon>
        <taxon>Camellia</taxon>
    </lineage>
</organism>